<evidence type="ECO:0008006" key="2">
    <source>
        <dbReference type="Google" id="ProtNLM"/>
    </source>
</evidence>
<gene>
    <name evidence="1" type="ORF">LCGC14_1405070</name>
</gene>
<protein>
    <recommendedName>
        <fullName evidence="2">Portal protein</fullName>
    </recommendedName>
</protein>
<evidence type="ECO:0000313" key="1">
    <source>
        <dbReference type="EMBL" id="KKM73965.1"/>
    </source>
</evidence>
<comment type="caution">
    <text evidence="1">The sequence shown here is derived from an EMBL/GenBank/DDBJ whole genome shotgun (WGS) entry which is preliminary data.</text>
</comment>
<accession>A0A0F9MBC4</accession>
<dbReference type="AlphaFoldDB" id="A0A0F9MBC4"/>
<sequence>MVDRVKRTRLRRRAFTFDREKVVTRVLHFFQVDDDARSQEKEARIQRYAKYRMWTEGKDWPFEDSSDLALPDMTEKSLKIQDTLHNAVMSFRPPVGANAIDRTDAKKEKVIDKLIDCQVFDEQDGENTIGDLSDAFTNDGVMTAFVPWVKEMREVSDARMFPKIPRGMLPIDYFAALIDKQFPGAGAIPVPGSDAFDWKIFQDGKRFEIAFYTKDARNDGRVEMVVRREVEVFNGPRIIPKEWDDVVYPARAANLRIPGPSNPHGASHVILIDYPTVDEIKRLKKSGVYDLLTDDDLDELTVVAGDHTNQEAREAKDAMQGVDGTQEPSKTIAGSHRTLTRYLCFDTFDIDGDGVDEDVVWWVIKEIKALARAKLLTEVFPSNPPRRPLAGSSFIPVRGRYGGISQLEILEGLHDAIKTTLDQAVDSGTIKNAPFFFYRPTGAMKPEIIRLSPGEGYPLNDPQKDIHFPQFNNQDQVFHLNMVTLLTQMEEKVTLIGGLQSGQVPQGKASALRTVGGMSLIFSQGESRPERILRRFFMGLTEIWSIIHEANQNFLPEKKKIRVVGLLKPSEDPYITIDNPSDISGRFEFSFKANIMNTSKAGLQQSIQAVMGAYITELSLQLGIIDGEGIYELMRKFGFAWGFDPDSVLKAPSADSLKTRM</sequence>
<feature type="non-terminal residue" evidence="1">
    <location>
        <position position="661"/>
    </location>
</feature>
<dbReference type="InterPro" id="IPR056909">
    <property type="entry name" value="SU10_portal"/>
</dbReference>
<dbReference type="Pfam" id="PF23899">
    <property type="entry name" value="SU10_portal"/>
    <property type="match status" value="1"/>
</dbReference>
<reference evidence="1" key="1">
    <citation type="journal article" date="2015" name="Nature">
        <title>Complex archaea that bridge the gap between prokaryotes and eukaryotes.</title>
        <authorList>
            <person name="Spang A."/>
            <person name="Saw J.H."/>
            <person name="Jorgensen S.L."/>
            <person name="Zaremba-Niedzwiedzka K."/>
            <person name="Martijn J."/>
            <person name="Lind A.E."/>
            <person name="van Eijk R."/>
            <person name="Schleper C."/>
            <person name="Guy L."/>
            <person name="Ettema T.J."/>
        </authorList>
    </citation>
    <scope>NUCLEOTIDE SEQUENCE</scope>
</reference>
<name>A0A0F9MBC4_9ZZZZ</name>
<proteinExistence type="predicted"/>
<organism evidence="1">
    <name type="scientific">marine sediment metagenome</name>
    <dbReference type="NCBI Taxonomy" id="412755"/>
    <lineage>
        <taxon>unclassified sequences</taxon>
        <taxon>metagenomes</taxon>
        <taxon>ecological metagenomes</taxon>
    </lineage>
</organism>
<dbReference type="EMBL" id="LAZR01009216">
    <property type="protein sequence ID" value="KKM73965.1"/>
    <property type="molecule type" value="Genomic_DNA"/>
</dbReference>